<organism evidence="2 3">
    <name type="scientific">Micromonospora pattaloongensis</name>
    <dbReference type="NCBI Taxonomy" id="405436"/>
    <lineage>
        <taxon>Bacteria</taxon>
        <taxon>Bacillati</taxon>
        <taxon>Actinomycetota</taxon>
        <taxon>Actinomycetes</taxon>
        <taxon>Micromonosporales</taxon>
        <taxon>Micromonosporaceae</taxon>
        <taxon>Micromonospora</taxon>
    </lineage>
</organism>
<reference evidence="3" key="1">
    <citation type="submission" date="2016-10" db="EMBL/GenBank/DDBJ databases">
        <authorList>
            <person name="Varghese N."/>
            <person name="Submissions S."/>
        </authorList>
    </citation>
    <scope>NUCLEOTIDE SEQUENCE [LARGE SCALE GENOMIC DNA]</scope>
    <source>
        <strain evidence="3">DSM 45245</strain>
    </source>
</reference>
<sequence>MGERVWSGVDCDGDRPPTAHRIRRISTAGKAVRAGRRHDTGRGPAHNRDASEPYDQSSVASRSVGTWSVGGPP</sequence>
<keyword evidence="3" id="KW-1185">Reference proteome</keyword>
<gene>
    <name evidence="2" type="ORF">SAMN05444365_103154</name>
</gene>
<protein>
    <submittedName>
        <fullName evidence="2">Uncharacterized protein</fullName>
    </submittedName>
</protein>
<dbReference type="AlphaFoldDB" id="A0A1H3LZQ6"/>
<feature type="region of interest" description="Disordered" evidence="1">
    <location>
        <begin position="1"/>
        <end position="73"/>
    </location>
</feature>
<dbReference type="Proteomes" id="UP000242415">
    <property type="component" value="Unassembled WGS sequence"/>
</dbReference>
<dbReference type="EMBL" id="FNPH01000003">
    <property type="protein sequence ID" value="SDY69494.1"/>
    <property type="molecule type" value="Genomic_DNA"/>
</dbReference>
<name>A0A1H3LZQ6_9ACTN</name>
<feature type="compositionally biased region" description="Polar residues" evidence="1">
    <location>
        <begin position="54"/>
        <end position="66"/>
    </location>
</feature>
<dbReference type="STRING" id="405436.SAMN05444365_103154"/>
<accession>A0A1H3LZQ6</accession>
<evidence type="ECO:0000313" key="3">
    <source>
        <dbReference type="Proteomes" id="UP000242415"/>
    </source>
</evidence>
<evidence type="ECO:0000256" key="1">
    <source>
        <dbReference type="SAM" id="MobiDB-lite"/>
    </source>
</evidence>
<proteinExistence type="predicted"/>
<feature type="compositionally biased region" description="Basic and acidic residues" evidence="1">
    <location>
        <begin position="37"/>
        <end position="51"/>
    </location>
</feature>
<evidence type="ECO:0000313" key="2">
    <source>
        <dbReference type="EMBL" id="SDY69494.1"/>
    </source>
</evidence>